<dbReference type="Proteomes" id="UP001252875">
    <property type="component" value="Unassembled WGS sequence"/>
</dbReference>
<dbReference type="PROSITE" id="PS51257">
    <property type="entry name" value="PROKAR_LIPOPROTEIN"/>
    <property type="match status" value="1"/>
</dbReference>
<organism evidence="3 4">
    <name type="scientific">Enterococcus hulanensis</name>
    <dbReference type="NCBI Taxonomy" id="2559929"/>
    <lineage>
        <taxon>Bacteria</taxon>
        <taxon>Bacillati</taxon>
        <taxon>Bacillota</taxon>
        <taxon>Bacilli</taxon>
        <taxon>Lactobacillales</taxon>
        <taxon>Enterococcaceae</taxon>
        <taxon>Enterococcus</taxon>
    </lineage>
</organism>
<protein>
    <recommendedName>
        <fullName evidence="5">Lipoprotein</fullName>
    </recommendedName>
</protein>
<feature type="region of interest" description="Disordered" evidence="1">
    <location>
        <begin position="161"/>
        <end position="182"/>
    </location>
</feature>
<feature type="signal peptide" evidence="2">
    <location>
        <begin position="1"/>
        <end position="18"/>
    </location>
</feature>
<comment type="caution">
    <text evidence="3">The sequence shown here is derived from an EMBL/GenBank/DDBJ whole genome shotgun (WGS) entry which is preliminary data.</text>
</comment>
<feature type="compositionally biased region" description="Low complexity" evidence="1">
    <location>
        <begin position="27"/>
        <end position="59"/>
    </location>
</feature>
<keyword evidence="2" id="KW-0732">Signal</keyword>
<accession>A0ABU3EZH4</accession>
<evidence type="ECO:0008006" key="5">
    <source>
        <dbReference type="Google" id="ProtNLM"/>
    </source>
</evidence>
<dbReference type="EMBL" id="JARPYI010000005">
    <property type="protein sequence ID" value="MDT2600275.1"/>
    <property type="molecule type" value="Genomic_DNA"/>
</dbReference>
<evidence type="ECO:0000256" key="1">
    <source>
        <dbReference type="SAM" id="MobiDB-lite"/>
    </source>
</evidence>
<evidence type="ECO:0000256" key="2">
    <source>
        <dbReference type="SAM" id="SignalP"/>
    </source>
</evidence>
<feature type="region of interest" description="Disordered" evidence="1">
    <location>
        <begin position="22"/>
        <end position="68"/>
    </location>
</feature>
<sequence length="182" mass="20422">MKRIILLFFILSSPFFLTSCGKDNGQSSESTHDSSTMKSSSSSEETQVTSSTIAPSSSSQVEEEVDTKNLTTEQVEKWVSAIWNKRDSLDLLNDPKYKIVVEKRDDNLIYANVEAADVQIDTLDVFRINSDGFLEESGYFQSMPDKDWIVVSKKYLDTSMVSKSEPKPGMTEDSIAAREYGE</sequence>
<proteinExistence type="predicted"/>
<evidence type="ECO:0000313" key="3">
    <source>
        <dbReference type="EMBL" id="MDT2600275.1"/>
    </source>
</evidence>
<reference evidence="3 4" key="1">
    <citation type="submission" date="2023-03" db="EMBL/GenBank/DDBJ databases">
        <authorList>
            <person name="Shen W."/>
            <person name="Cai J."/>
        </authorList>
    </citation>
    <scope>NUCLEOTIDE SEQUENCE [LARGE SCALE GENOMIC DNA]</scope>
    <source>
        <strain evidence="3 4">D6-4</strain>
    </source>
</reference>
<name>A0ABU3EZH4_9ENTE</name>
<feature type="chain" id="PRO_5045253321" description="Lipoprotein" evidence="2">
    <location>
        <begin position="19"/>
        <end position="182"/>
    </location>
</feature>
<keyword evidence="4" id="KW-1185">Reference proteome</keyword>
<evidence type="ECO:0000313" key="4">
    <source>
        <dbReference type="Proteomes" id="UP001252875"/>
    </source>
</evidence>
<dbReference type="RefSeq" id="WP_311822294.1">
    <property type="nucleotide sequence ID" value="NZ_JARPYF010000005.1"/>
</dbReference>
<gene>
    <name evidence="3" type="ORF">P7D85_10855</name>
</gene>